<proteinExistence type="predicted"/>
<feature type="compositionally biased region" description="Basic and acidic residues" evidence="1">
    <location>
        <begin position="11"/>
        <end position="24"/>
    </location>
</feature>
<sequence>MTLRPLSPERTSSRPESSEGKLDGSTELTSALSGKSASTNGGAKSNNLFSLNNFLVKPADTSSKLDAHRANAPLAGNTNSAGSGSTSEFANLEPSRFSGFTTESATEPNRSTSMTPRPTSDLWPFNGSQPAKSLDPKPVSTKPTSGSSSGLFGPGGFGSTQMTFGSSGRLSSGQNSTPQPGGAKDTPGRPVGPTSSTTRLGGRFGGSSNSTFDFGAPMEDSVTSSGSGFFGTNASKKVDEKSN</sequence>
<dbReference type="Proteomes" id="UP000800200">
    <property type="component" value="Unassembled WGS sequence"/>
</dbReference>
<organism evidence="2 3">
    <name type="scientific">Zopfia rhizophila CBS 207.26</name>
    <dbReference type="NCBI Taxonomy" id="1314779"/>
    <lineage>
        <taxon>Eukaryota</taxon>
        <taxon>Fungi</taxon>
        <taxon>Dikarya</taxon>
        <taxon>Ascomycota</taxon>
        <taxon>Pezizomycotina</taxon>
        <taxon>Dothideomycetes</taxon>
        <taxon>Dothideomycetes incertae sedis</taxon>
        <taxon>Zopfiaceae</taxon>
        <taxon>Zopfia</taxon>
    </lineage>
</organism>
<dbReference type="AlphaFoldDB" id="A0A6A6E7Q5"/>
<dbReference type="EMBL" id="ML994625">
    <property type="protein sequence ID" value="KAF2187961.1"/>
    <property type="molecule type" value="Genomic_DNA"/>
</dbReference>
<feature type="compositionally biased region" description="Low complexity" evidence="1">
    <location>
        <begin position="223"/>
        <end position="232"/>
    </location>
</feature>
<name>A0A6A6E7Q5_9PEZI</name>
<feature type="compositionally biased region" description="Polar residues" evidence="1">
    <location>
        <begin position="161"/>
        <end position="179"/>
    </location>
</feature>
<accession>A0A6A6E7Q5</accession>
<feature type="region of interest" description="Disordered" evidence="1">
    <location>
        <begin position="1"/>
        <end position="48"/>
    </location>
</feature>
<feature type="compositionally biased region" description="Polar residues" evidence="1">
    <location>
        <begin position="98"/>
        <end position="118"/>
    </location>
</feature>
<feature type="compositionally biased region" description="Low complexity" evidence="1">
    <location>
        <begin position="75"/>
        <end position="87"/>
    </location>
</feature>
<feature type="compositionally biased region" description="Low complexity" evidence="1">
    <location>
        <begin position="1"/>
        <end position="10"/>
    </location>
</feature>
<evidence type="ECO:0000313" key="2">
    <source>
        <dbReference type="EMBL" id="KAF2187961.1"/>
    </source>
</evidence>
<evidence type="ECO:0000313" key="3">
    <source>
        <dbReference type="Proteomes" id="UP000800200"/>
    </source>
</evidence>
<feature type="region of interest" description="Disordered" evidence="1">
    <location>
        <begin position="67"/>
        <end position="243"/>
    </location>
</feature>
<feature type="compositionally biased region" description="Polar residues" evidence="1">
    <location>
        <begin position="26"/>
        <end position="44"/>
    </location>
</feature>
<gene>
    <name evidence="2" type="ORF">K469DRAFT_704246</name>
</gene>
<protein>
    <submittedName>
        <fullName evidence="2">Uncharacterized protein</fullName>
    </submittedName>
</protein>
<evidence type="ECO:0000256" key="1">
    <source>
        <dbReference type="SAM" id="MobiDB-lite"/>
    </source>
</evidence>
<keyword evidence="3" id="KW-1185">Reference proteome</keyword>
<reference evidence="2" key="1">
    <citation type="journal article" date="2020" name="Stud. Mycol.">
        <title>101 Dothideomycetes genomes: a test case for predicting lifestyles and emergence of pathogens.</title>
        <authorList>
            <person name="Haridas S."/>
            <person name="Albert R."/>
            <person name="Binder M."/>
            <person name="Bloem J."/>
            <person name="Labutti K."/>
            <person name="Salamov A."/>
            <person name="Andreopoulos B."/>
            <person name="Baker S."/>
            <person name="Barry K."/>
            <person name="Bills G."/>
            <person name="Bluhm B."/>
            <person name="Cannon C."/>
            <person name="Castanera R."/>
            <person name="Culley D."/>
            <person name="Daum C."/>
            <person name="Ezra D."/>
            <person name="Gonzalez J."/>
            <person name="Henrissat B."/>
            <person name="Kuo A."/>
            <person name="Liang C."/>
            <person name="Lipzen A."/>
            <person name="Lutzoni F."/>
            <person name="Magnuson J."/>
            <person name="Mondo S."/>
            <person name="Nolan M."/>
            <person name="Ohm R."/>
            <person name="Pangilinan J."/>
            <person name="Park H.-J."/>
            <person name="Ramirez L."/>
            <person name="Alfaro M."/>
            <person name="Sun H."/>
            <person name="Tritt A."/>
            <person name="Yoshinaga Y."/>
            <person name="Zwiers L.-H."/>
            <person name="Turgeon B."/>
            <person name="Goodwin S."/>
            <person name="Spatafora J."/>
            <person name="Crous P."/>
            <person name="Grigoriev I."/>
        </authorList>
    </citation>
    <scope>NUCLEOTIDE SEQUENCE</scope>
    <source>
        <strain evidence="2">CBS 207.26</strain>
    </source>
</reference>